<dbReference type="EMBL" id="HG994367">
    <property type="protein sequence ID" value="CAF1712787.1"/>
    <property type="molecule type" value="Genomic_DNA"/>
</dbReference>
<evidence type="ECO:0000313" key="1">
    <source>
        <dbReference type="EMBL" id="CAF1712787.1"/>
    </source>
</evidence>
<gene>
    <name evidence="1" type="ORF">DARMORV10_C03P92460.1</name>
</gene>
<dbReference type="AlphaFoldDB" id="A0A816ILX6"/>
<organism evidence="1">
    <name type="scientific">Brassica napus</name>
    <name type="common">Rape</name>
    <dbReference type="NCBI Taxonomy" id="3708"/>
    <lineage>
        <taxon>Eukaryota</taxon>
        <taxon>Viridiplantae</taxon>
        <taxon>Streptophyta</taxon>
        <taxon>Embryophyta</taxon>
        <taxon>Tracheophyta</taxon>
        <taxon>Spermatophyta</taxon>
        <taxon>Magnoliopsida</taxon>
        <taxon>eudicotyledons</taxon>
        <taxon>Gunneridae</taxon>
        <taxon>Pentapetalae</taxon>
        <taxon>rosids</taxon>
        <taxon>malvids</taxon>
        <taxon>Brassicales</taxon>
        <taxon>Brassicaceae</taxon>
        <taxon>Brassiceae</taxon>
        <taxon>Brassica</taxon>
    </lineage>
</organism>
<proteinExistence type="predicted"/>
<reference evidence="1" key="1">
    <citation type="submission" date="2021-01" db="EMBL/GenBank/DDBJ databases">
        <authorList>
            <consortium name="Genoscope - CEA"/>
            <person name="William W."/>
        </authorList>
    </citation>
    <scope>NUCLEOTIDE SEQUENCE</scope>
</reference>
<accession>A0A816ILX6</accession>
<name>A0A816ILX6_BRANA</name>
<sequence>MPNIRVLCPLHAWLQAKDLRLIGSWKQDIGYVGMALRTDFSIVSFPARDNLLEDQLTAF</sequence>
<dbReference type="Proteomes" id="UP001295469">
    <property type="component" value="Chromosome C03"/>
</dbReference>
<protein>
    <submittedName>
        <fullName evidence="1">(rape) hypothetical protein</fullName>
    </submittedName>
</protein>